<keyword evidence="4" id="KW-1185">Reference proteome</keyword>
<accession>A0AA35QVQ6</accession>
<dbReference type="AlphaFoldDB" id="A0AA35QVQ6"/>
<name>A0AA35QVQ6_GEOBA</name>
<feature type="region of interest" description="Disordered" evidence="2">
    <location>
        <begin position="240"/>
        <end position="275"/>
    </location>
</feature>
<dbReference type="Pfam" id="PF24771">
    <property type="entry name" value="Ig_CFAP74_1st"/>
    <property type="match status" value="1"/>
</dbReference>
<evidence type="ECO:0000256" key="2">
    <source>
        <dbReference type="SAM" id="MobiDB-lite"/>
    </source>
</evidence>
<comment type="caution">
    <text evidence="3">The sequence shown here is derived from an EMBL/GenBank/DDBJ whole genome shotgun (WGS) entry which is preliminary data.</text>
</comment>
<evidence type="ECO:0000256" key="1">
    <source>
        <dbReference type="SAM" id="Coils"/>
    </source>
</evidence>
<dbReference type="PANTHER" id="PTHR22538">
    <property type="entry name" value="CILIA- AND FLAGELLA-ASSOCIATED PROTEIN 74"/>
    <property type="match status" value="1"/>
</dbReference>
<gene>
    <name evidence="3" type="ORF">GBAR_LOCUS1073</name>
</gene>
<feature type="compositionally biased region" description="Acidic residues" evidence="2">
    <location>
        <begin position="325"/>
        <end position="342"/>
    </location>
</feature>
<dbReference type="EMBL" id="CASHTH010000155">
    <property type="protein sequence ID" value="CAI7992695.1"/>
    <property type="molecule type" value="Genomic_DNA"/>
</dbReference>
<proteinExistence type="predicted"/>
<feature type="region of interest" description="Disordered" evidence="2">
    <location>
        <begin position="371"/>
        <end position="404"/>
    </location>
</feature>
<feature type="compositionally biased region" description="Basic and acidic residues" evidence="2">
    <location>
        <begin position="255"/>
        <end position="275"/>
    </location>
</feature>
<keyword evidence="3" id="KW-0282">Flagellum</keyword>
<dbReference type="Proteomes" id="UP001174909">
    <property type="component" value="Unassembled WGS sequence"/>
</dbReference>
<evidence type="ECO:0000313" key="3">
    <source>
        <dbReference type="EMBL" id="CAI7992695.1"/>
    </source>
</evidence>
<keyword evidence="3" id="KW-0966">Cell projection</keyword>
<feature type="region of interest" description="Disordered" evidence="2">
    <location>
        <begin position="314"/>
        <end position="357"/>
    </location>
</feature>
<feature type="region of interest" description="Disordered" evidence="2">
    <location>
        <begin position="1"/>
        <end position="45"/>
    </location>
</feature>
<protein>
    <submittedName>
        <fullName evidence="3">Cilia- and flagella-associated protein 74</fullName>
    </submittedName>
</protein>
<feature type="compositionally biased region" description="Low complexity" evidence="2">
    <location>
        <begin position="18"/>
        <end position="27"/>
    </location>
</feature>
<sequence length="557" mass="63664">MSLVERAPSEQESFSPLSRTESSMSDSSSERDAGEAVGKSANKRYCDRLTSEDTLTSYWERKLQADEEVAKQEESLAACRENLKSLHRQCAELQHRVSELERFNRRVGDGEGGKRGGEGEGGEGKGVASCGFLKAQLRRVKGEIEREENAEEDLMENLKAAQLELSAATMAYSDYRETEEELRVRERQAQTAKNLQALQRLQTQTRMRVNTHRVKKSQERLEESSRRLEETRTREAIERARQTMRDGQAFLQKTLEQRRTREQEERERERGESERRLTAVLSLKRNIENSEGTIQALQLLQEERNKKTRLREERLRTQAATQGDNPDEVVESSSDEYDGDEREGERREGEASGETLAQPEINGLWSLHSETAAQQSHKIEEEGEEGEEVKDGGTKGRKKERSKLEQKTLTGVIDNLRQSIVKRQVVAGREFKGPPFTSKPEVVEFRDFSPGERLKLRLVLTNVTYTVNHCKLVGISPHLKDFISVDFNPPGAMSAGLTCHMTVTFEPKLNKDLTGEIEMLTQTGPFSIPVRCTTRKCHRRSHRRRAVREMEEEEEIV</sequence>
<evidence type="ECO:0000313" key="4">
    <source>
        <dbReference type="Proteomes" id="UP001174909"/>
    </source>
</evidence>
<organism evidence="3 4">
    <name type="scientific">Geodia barretti</name>
    <name type="common">Barrett's horny sponge</name>
    <dbReference type="NCBI Taxonomy" id="519541"/>
    <lineage>
        <taxon>Eukaryota</taxon>
        <taxon>Metazoa</taxon>
        <taxon>Porifera</taxon>
        <taxon>Demospongiae</taxon>
        <taxon>Heteroscleromorpha</taxon>
        <taxon>Tetractinellida</taxon>
        <taxon>Astrophorina</taxon>
        <taxon>Geodiidae</taxon>
        <taxon>Geodia</taxon>
    </lineage>
</organism>
<feature type="coiled-coil region" evidence="1">
    <location>
        <begin position="62"/>
        <end position="103"/>
    </location>
</feature>
<feature type="compositionally biased region" description="Basic and acidic residues" evidence="2">
    <location>
        <begin position="106"/>
        <end position="118"/>
    </location>
</feature>
<feature type="region of interest" description="Disordered" evidence="2">
    <location>
        <begin position="106"/>
        <end position="125"/>
    </location>
</feature>
<keyword evidence="3" id="KW-0969">Cilium</keyword>
<keyword evidence="1" id="KW-0175">Coiled coil</keyword>
<reference evidence="3" key="1">
    <citation type="submission" date="2023-03" db="EMBL/GenBank/DDBJ databases">
        <authorList>
            <person name="Steffen K."/>
            <person name="Cardenas P."/>
        </authorList>
    </citation>
    <scope>NUCLEOTIDE SEQUENCE</scope>
</reference>
<dbReference type="PANTHER" id="PTHR22538:SF0">
    <property type="entry name" value="CILIA- AND FLAGELLA-ASSOCIATED PROTEIN 74"/>
    <property type="match status" value="1"/>
</dbReference>